<protein>
    <recommendedName>
        <fullName evidence="3">N-acetyltransferase domain-containing protein</fullName>
    </recommendedName>
</protein>
<gene>
    <name evidence="4" type="ORF">AVDCRST_MAG73-834</name>
</gene>
<dbReference type="AlphaFoldDB" id="A0A6J4TRP0"/>
<proteinExistence type="predicted"/>
<feature type="domain" description="N-acetyltransferase" evidence="3">
    <location>
        <begin position="9"/>
        <end position="170"/>
    </location>
</feature>
<evidence type="ECO:0000313" key="4">
    <source>
        <dbReference type="EMBL" id="CAA9529774.1"/>
    </source>
</evidence>
<dbReference type="GO" id="GO:0016747">
    <property type="term" value="F:acyltransferase activity, transferring groups other than amino-acyl groups"/>
    <property type="evidence" value="ECO:0007669"/>
    <property type="project" value="InterPro"/>
</dbReference>
<dbReference type="InterPro" id="IPR016181">
    <property type="entry name" value="Acyl_CoA_acyltransferase"/>
</dbReference>
<dbReference type="NCBIfam" id="NF040503">
    <property type="entry name" value="resist_ArsN1a"/>
    <property type="match status" value="1"/>
</dbReference>
<dbReference type="Pfam" id="PF00583">
    <property type="entry name" value="Acetyltransf_1"/>
    <property type="match status" value="1"/>
</dbReference>
<dbReference type="InterPro" id="IPR000182">
    <property type="entry name" value="GNAT_dom"/>
</dbReference>
<reference evidence="4" key="1">
    <citation type="submission" date="2020-02" db="EMBL/GenBank/DDBJ databases">
        <authorList>
            <person name="Meier V. D."/>
        </authorList>
    </citation>
    <scope>NUCLEOTIDE SEQUENCE</scope>
    <source>
        <strain evidence="4">AVDCRST_MAG73</strain>
    </source>
</reference>
<keyword evidence="2" id="KW-0012">Acyltransferase</keyword>
<organism evidence="4">
    <name type="scientific">uncultured Thermomicrobiales bacterium</name>
    <dbReference type="NCBI Taxonomy" id="1645740"/>
    <lineage>
        <taxon>Bacteria</taxon>
        <taxon>Pseudomonadati</taxon>
        <taxon>Thermomicrobiota</taxon>
        <taxon>Thermomicrobia</taxon>
        <taxon>Thermomicrobiales</taxon>
        <taxon>environmental samples</taxon>
    </lineage>
</organism>
<sequence>MDDTPRIPTTVRPAQDADIPAITRVYNQGIADRLATLETEPRDEDERRAWLLGRGERHPVLVAERGGEVVGWGCLNPFSPRPAYRFVADFSVYVGREARGGGVGGALLAALIAAAGRLGYHKLVLAAFPFNEAGMRLYARFGFREVGVYREQGMLDGRWVDTVVMELLLDGDGETGGRGDGK</sequence>
<evidence type="ECO:0000259" key="3">
    <source>
        <dbReference type="PROSITE" id="PS51186"/>
    </source>
</evidence>
<keyword evidence="1" id="KW-0808">Transferase</keyword>
<evidence type="ECO:0000256" key="2">
    <source>
        <dbReference type="ARBA" id="ARBA00023315"/>
    </source>
</evidence>
<dbReference type="PROSITE" id="PS51186">
    <property type="entry name" value="GNAT"/>
    <property type="match status" value="1"/>
</dbReference>
<evidence type="ECO:0000256" key="1">
    <source>
        <dbReference type="ARBA" id="ARBA00022679"/>
    </source>
</evidence>
<dbReference type="Gene3D" id="3.40.630.30">
    <property type="match status" value="1"/>
</dbReference>
<dbReference type="EMBL" id="CADCWE010000047">
    <property type="protein sequence ID" value="CAA9529774.1"/>
    <property type="molecule type" value="Genomic_DNA"/>
</dbReference>
<name>A0A6J4TRP0_9BACT</name>
<dbReference type="PANTHER" id="PTHR43072">
    <property type="entry name" value="N-ACETYLTRANSFERASE"/>
    <property type="match status" value="1"/>
</dbReference>
<dbReference type="PANTHER" id="PTHR43072:SF23">
    <property type="entry name" value="UPF0039 PROTEIN C11D3.02C"/>
    <property type="match status" value="1"/>
</dbReference>
<dbReference type="SUPFAM" id="SSF55729">
    <property type="entry name" value="Acyl-CoA N-acyltransferases (Nat)"/>
    <property type="match status" value="1"/>
</dbReference>
<accession>A0A6J4TRP0</accession>